<organism evidence="4 5">
    <name type="scientific">Hibiscus syriacus</name>
    <name type="common">Rose of Sharon</name>
    <dbReference type="NCBI Taxonomy" id="106335"/>
    <lineage>
        <taxon>Eukaryota</taxon>
        <taxon>Viridiplantae</taxon>
        <taxon>Streptophyta</taxon>
        <taxon>Embryophyta</taxon>
        <taxon>Tracheophyta</taxon>
        <taxon>Spermatophyta</taxon>
        <taxon>Magnoliopsida</taxon>
        <taxon>eudicotyledons</taxon>
        <taxon>Gunneridae</taxon>
        <taxon>Pentapetalae</taxon>
        <taxon>rosids</taxon>
        <taxon>malvids</taxon>
        <taxon>Malvales</taxon>
        <taxon>Malvaceae</taxon>
        <taxon>Malvoideae</taxon>
        <taxon>Hibiscus</taxon>
    </lineage>
</organism>
<dbReference type="GO" id="GO:0009567">
    <property type="term" value="P:double fertilization forming a zygote and endosperm"/>
    <property type="evidence" value="ECO:0007669"/>
    <property type="project" value="TreeGrafter"/>
</dbReference>
<feature type="domain" description="Prolamin-like" evidence="3">
    <location>
        <begin position="41"/>
        <end position="90"/>
    </location>
</feature>
<dbReference type="InterPro" id="IPR008502">
    <property type="entry name" value="Prolamin-like"/>
</dbReference>
<dbReference type="GO" id="GO:2000008">
    <property type="term" value="P:regulation of protein localization to cell surface"/>
    <property type="evidence" value="ECO:0007669"/>
    <property type="project" value="TreeGrafter"/>
</dbReference>
<proteinExistence type="predicted"/>
<evidence type="ECO:0000259" key="3">
    <source>
        <dbReference type="Pfam" id="PF05617"/>
    </source>
</evidence>
<dbReference type="PANTHER" id="PTHR31181:SF67">
    <property type="entry name" value="PROLAMIN-LIKE PROTEIN (DUF1278)"/>
    <property type="match status" value="1"/>
</dbReference>
<dbReference type="PANTHER" id="PTHR31181">
    <property type="entry name" value="EGG CELL-SECRETED PROTEIN 1.4"/>
    <property type="match status" value="1"/>
</dbReference>
<sequence length="118" mass="12474">MAITTTSKAVMFWLAVTYIGAAASAVVPSGSEVETQDLGGCLFSLTSVEGCVEAIHVAVSNKTYDELKHQCCVAINLLGDYCWPIIFPNHPYVPLFLKAVCKVLGNAAKVETAAAPPN</sequence>
<evidence type="ECO:0000256" key="1">
    <source>
        <dbReference type="ARBA" id="ARBA00022729"/>
    </source>
</evidence>
<reference evidence="4" key="1">
    <citation type="submission" date="2019-09" db="EMBL/GenBank/DDBJ databases">
        <title>Draft genome information of white flower Hibiscus syriacus.</title>
        <authorList>
            <person name="Kim Y.-M."/>
        </authorList>
    </citation>
    <scope>NUCLEOTIDE SEQUENCE [LARGE SCALE GENOMIC DNA]</scope>
    <source>
        <strain evidence="4">YM2019G1</strain>
    </source>
</reference>
<keyword evidence="1 2" id="KW-0732">Signal</keyword>
<dbReference type="Pfam" id="PF05617">
    <property type="entry name" value="Prolamin_like"/>
    <property type="match status" value="1"/>
</dbReference>
<feature type="signal peptide" evidence="2">
    <location>
        <begin position="1"/>
        <end position="23"/>
    </location>
</feature>
<dbReference type="OrthoDB" id="1024628at2759"/>
<evidence type="ECO:0000256" key="2">
    <source>
        <dbReference type="SAM" id="SignalP"/>
    </source>
</evidence>
<dbReference type="AlphaFoldDB" id="A0A6A3BS58"/>
<gene>
    <name evidence="4" type="ORF">F3Y22_tig00109991pilonHSYRG00037</name>
</gene>
<name>A0A6A3BS58_HIBSY</name>
<comment type="caution">
    <text evidence="4">The sequence shown here is derived from an EMBL/GenBank/DDBJ whole genome shotgun (WGS) entry which is preliminary data.</text>
</comment>
<protein>
    <recommendedName>
        <fullName evidence="3">Prolamin-like domain-containing protein</fullName>
    </recommendedName>
</protein>
<dbReference type="GO" id="GO:0080155">
    <property type="term" value="P:regulation of double fertilization forming a zygote and endosperm"/>
    <property type="evidence" value="ECO:0007669"/>
    <property type="project" value="TreeGrafter"/>
</dbReference>
<keyword evidence="5" id="KW-1185">Reference proteome</keyword>
<dbReference type="GO" id="GO:0005576">
    <property type="term" value="C:extracellular region"/>
    <property type="evidence" value="ECO:0007669"/>
    <property type="project" value="TreeGrafter"/>
</dbReference>
<dbReference type="GO" id="GO:0031982">
    <property type="term" value="C:vesicle"/>
    <property type="evidence" value="ECO:0007669"/>
    <property type="project" value="TreeGrafter"/>
</dbReference>
<evidence type="ECO:0000313" key="5">
    <source>
        <dbReference type="Proteomes" id="UP000436088"/>
    </source>
</evidence>
<accession>A0A6A3BS58</accession>
<evidence type="ECO:0000313" key="4">
    <source>
        <dbReference type="EMBL" id="KAE8718761.1"/>
    </source>
</evidence>
<dbReference type="EMBL" id="VEPZ02000800">
    <property type="protein sequence ID" value="KAE8718761.1"/>
    <property type="molecule type" value="Genomic_DNA"/>
</dbReference>
<dbReference type="Proteomes" id="UP000436088">
    <property type="component" value="Unassembled WGS sequence"/>
</dbReference>
<feature type="chain" id="PRO_5025587052" description="Prolamin-like domain-containing protein" evidence="2">
    <location>
        <begin position="24"/>
        <end position="118"/>
    </location>
</feature>